<feature type="domain" description="Calcineurin-like phosphoesterase" evidence="1">
    <location>
        <begin position="1"/>
        <end position="246"/>
    </location>
</feature>
<dbReference type="Gene3D" id="3.40.50.300">
    <property type="entry name" value="P-loop containing nucleotide triphosphate hydrolases"/>
    <property type="match status" value="1"/>
</dbReference>
<dbReference type="Proteomes" id="UP000184368">
    <property type="component" value="Unassembled WGS sequence"/>
</dbReference>
<dbReference type="InterPro" id="IPR004843">
    <property type="entry name" value="Calcineurin-like_PHP"/>
</dbReference>
<proteinExistence type="predicted"/>
<dbReference type="Gene3D" id="3.60.21.10">
    <property type="match status" value="1"/>
</dbReference>
<keyword evidence="4" id="KW-1185">Reference proteome</keyword>
<reference evidence="3 4" key="1">
    <citation type="submission" date="2016-11" db="EMBL/GenBank/DDBJ databases">
        <authorList>
            <person name="Jaros S."/>
            <person name="Januszkiewicz K."/>
            <person name="Wedrychowicz H."/>
        </authorList>
    </citation>
    <scope>NUCLEOTIDE SEQUENCE [LARGE SCALE GENOMIC DNA]</scope>
    <source>
        <strain evidence="3 4">DSM 26897</strain>
    </source>
</reference>
<dbReference type="Pfam" id="PF00149">
    <property type="entry name" value="Metallophos"/>
    <property type="match status" value="1"/>
</dbReference>
<dbReference type="EMBL" id="FQUO01000005">
    <property type="protein sequence ID" value="SHF18498.1"/>
    <property type="molecule type" value="Genomic_DNA"/>
</dbReference>
<organism evidence="3 4">
    <name type="scientific">Cnuella takakiae</name>
    <dbReference type="NCBI Taxonomy" id="1302690"/>
    <lineage>
        <taxon>Bacteria</taxon>
        <taxon>Pseudomonadati</taxon>
        <taxon>Bacteroidota</taxon>
        <taxon>Chitinophagia</taxon>
        <taxon>Chitinophagales</taxon>
        <taxon>Chitinophagaceae</taxon>
        <taxon>Cnuella</taxon>
    </lineage>
</organism>
<dbReference type="InterPro" id="IPR027417">
    <property type="entry name" value="P-loop_NTPase"/>
</dbReference>
<evidence type="ECO:0000259" key="2">
    <source>
        <dbReference type="Pfam" id="PF24406"/>
    </source>
</evidence>
<dbReference type="OrthoDB" id="1488560at2"/>
<dbReference type="SUPFAM" id="SSF56300">
    <property type="entry name" value="Metallo-dependent phosphatases"/>
    <property type="match status" value="1"/>
</dbReference>
<evidence type="ECO:0000313" key="3">
    <source>
        <dbReference type="EMBL" id="SHF18498.1"/>
    </source>
</evidence>
<dbReference type="SUPFAM" id="SSF52540">
    <property type="entry name" value="P-loop containing nucleoside triphosphate hydrolases"/>
    <property type="match status" value="1"/>
</dbReference>
<dbReference type="InterPro" id="IPR057123">
    <property type="entry name" value="STAND_NTPase4_dom"/>
</dbReference>
<dbReference type="STRING" id="1302690.BUE76_21550"/>
<feature type="domain" description="STAND NTPase 4 small alpha/beta" evidence="2">
    <location>
        <begin position="639"/>
        <end position="697"/>
    </location>
</feature>
<dbReference type="RefSeq" id="WP_073042063.1">
    <property type="nucleotide sequence ID" value="NZ_FQUO01000005.1"/>
</dbReference>
<protein>
    <submittedName>
        <fullName evidence="3">Calcineurin-like phosphoesterase</fullName>
    </submittedName>
</protein>
<evidence type="ECO:0000313" key="4">
    <source>
        <dbReference type="Proteomes" id="UP000184368"/>
    </source>
</evidence>
<accession>A0A1M4ZKJ8</accession>
<dbReference type="InterPro" id="IPR050535">
    <property type="entry name" value="DNA_Repair-Maintenance_Comp"/>
</dbReference>
<sequence>MKILHLSDFHFKSTQKDVATQDLLLEKLFESIDTNEKIDFFLFTGDLVFSGTDKNDFSLAYESFLKRIGQRYSIPKPNVIICPGNHDVDRKSINEPIKNYIRAFSSMDQVSKIVEENKEDVFGLSCKPTKNWYEFETEFYKIGITKNTDKVEKLHSIHIRQYENFKIGFVTINTAWCSTGNDDKGNLFFPKTEIEKAIAELKAQNVDWRILLLHHPLADLRDFNRIAIEDLIYAEFHFMFSGHLHKREDFIRLMQNEGIFGSYAHASFTKKEDGKIGYSLLDIDLETADIILRKAIYDHDERIFITLPEIHFTFPLNQTKKDQIKILKTLRNRLADVTEKANALFVHSKVHQNGNSFCDLFVHPVLKSQPQLEAASQSSQLPRIEIKKLLNNYNYIIYGKDKTGKSSLLFKIAIELLKNFTQVGEIPFYVDLAEFRNNSATFDVVRLFSKYIEHNNQHTQKILETYKVKVLLDNFDPNQKELISKLSAFFTIYKKCNYIAVADQTLAQSFEKVDYGLNGYEKVFIHDIARHEIRELAKRWPSIQAKKRDEFVDRIVDVLKQHNMPFNFWTLSIFLWIYSGKNTLNFNNNSELLELYIDDILDRNKLASDPQNRFSYQNYKLLLAEFAHELLTKHVDTTYSVKYSELITFTESFKSKNLKRVGKTSEIVEYLLEKGILKKKDDDYITFRLNGVFEYFIAYHFIENQEFLSEMVNDDRYYLSFKNEFEIYSGFPRNQNENKEFLKKIFARTKSAFSELNDRMVGELDFRLNQNISGKELLDLSKPLIELSKNEDLIPYTTEEKDELLDSLTNNIIKDVEVQRKKVYDASVKKFDILERFLQINGRVFKNIENIQDADLINEVFDFIIDSACNLGFLLTEELEEGVDENKINELQYSSGKNVVYQMVSNFLPSVVQGFIHEAIGHINLELLILNKIDELKKNFYANQYKLFILYSLLLDIDLKKHKKIIDEMIEFSRMGIVKASILAKLMYLLLFKCFDDDSMIAFMKEKIRKINLDMNPKANMKDFDLNFEKTRKILLLKRSGVDNI</sequence>
<gene>
    <name evidence="3" type="ORF">SAMN05444008_105256</name>
</gene>
<dbReference type="GO" id="GO:0016787">
    <property type="term" value="F:hydrolase activity"/>
    <property type="evidence" value="ECO:0007669"/>
    <property type="project" value="InterPro"/>
</dbReference>
<dbReference type="Pfam" id="PF24406">
    <property type="entry name" value="nSTAND_NTPase4"/>
    <property type="match status" value="1"/>
</dbReference>
<dbReference type="AlphaFoldDB" id="A0A1M4ZKJ8"/>
<evidence type="ECO:0000259" key="1">
    <source>
        <dbReference type="Pfam" id="PF00149"/>
    </source>
</evidence>
<dbReference type="PANTHER" id="PTHR30337">
    <property type="entry name" value="COMPONENT OF ATP-DEPENDENT DSDNA EXONUCLEASE"/>
    <property type="match status" value="1"/>
</dbReference>
<dbReference type="InterPro" id="IPR029052">
    <property type="entry name" value="Metallo-depent_PP-like"/>
</dbReference>
<name>A0A1M4ZKJ8_9BACT</name>